<dbReference type="InterPro" id="IPR003439">
    <property type="entry name" value="ABC_transporter-like_ATP-bd"/>
</dbReference>
<dbReference type="SMART" id="SM00382">
    <property type="entry name" value="AAA"/>
    <property type="match status" value="1"/>
</dbReference>
<dbReference type="FunFam" id="3.40.50.300:FF:000032">
    <property type="entry name" value="Export ABC transporter ATP-binding protein"/>
    <property type="match status" value="1"/>
</dbReference>
<dbReference type="GO" id="GO:0022857">
    <property type="term" value="F:transmembrane transporter activity"/>
    <property type="evidence" value="ECO:0007669"/>
    <property type="project" value="TreeGrafter"/>
</dbReference>
<name>A0A5J4KXT7_9ZZZZ</name>
<protein>
    <submittedName>
        <fullName evidence="5">ABC transporter ATP-binding protein</fullName>
    </submittedName>
</protein>
<dbReference type="Gene3D" id="3.40.50.300">
    <property type="entry name" value="P-loop containing nucleotide triphosphate hydrolases"/>
    <property type="match status" value="1"/>
</dbReference>
<evidence type="ECO:0000313" key="5">
    <source>
        <dbReference type="EMBL" id="GER94064.1"/>
    </source>
</evidence>
<evidence type="ECO:0000256" key="2">
    <source>
        <dbReference type="ARBA" id="ARBA00022741"/>
    </source>
</evidence>
<evidence type="ECO:0000259" key="4">
    <source>
        <dbReference type="PROSITE" id="PS50893"/>
    </source>
</evidence>
<dbReference type="PROSITE" id="PS00211">
    <property type="entry name" value="ABC_TRANSPORTER_1"/>
    <property type="match status" value="1"/>
</dbReference>
<dbReference type="InterPro" id="IPR003593">
    <property type="entry name" value="AAA+_ATPase"/>
</dbReference>
<dbReference type="InterPro" id="IPR015854">
    <property type="entry name" value="ABC_transpr_LolD-like"/>
</dbReference>
<dbReference type="GO" id="GO:0005524">
    <property type="term" value="F:ATP binding"/>
    <property type="evidence" value="ECO:0007669"/>
    <property type="project" value="UniProtKB-KW"/>
</dbReference>
<dbReference type="PANTHER" id="PTHR24220:SF86">
    <property type="entry name" value="ABC TRANSPORTER ABCH.1"/>
    <property type="match status" value="1"/>
</dbReference>
<organism evidence="5">
    <name type="scientific">hot springs metagenome</name>
    <dbReference type="NCBI Taxonomy" id="433727"/>
    <lineage>
        <taxon>unclassified sequences</taxon>
        <taxon>metagenomes</taxon>
        <taxon>ecological metagenomes</taxon>
    </lineage>
</organism>
<dbReference type="PANTHER" id="PTHR24220">
    <property type="entry name" value="IMPORT ATP-BINDING PROTEIN"/>
    <property type="match status" value="1"/>
</dbReference>
<keyword evidence="2" id="KW-0547">Nucleotide-binding</keyword>
<accession>A0A5J4KXT7</accession>
<sequence>MAQIEVKNVTKVYSLGNEHLKAVDNVSLAVDKGEFLSIVGHSGSGKTTLLSIIGGITTPTSGNILFNGKDINKFSSNELSEYRCVSVGFMFQFASLLPVLTAKENLMLPNLFRNKKLPTESVEKKAEELIRMVGLGDKINAYPSQLSGGQQRRIAIARAFMNDPEVILADEPTGDLDEETEIEMMQFFKSMNKKNNITFIMVTHNNDLAMQTDRRLRMVSGSIHEL</sequence>
<dbReference type="InterPro" id="IPR027417">
    <property type="entry name" value="P-loop_NTPase"/>
</dbReference>
<keyword evidence="3 5" id="KW-0067">ATP-binding</keyword>
<keyword evidence="1" id="KW-0813">Transport</keyword>
<gene>
    <name evidence="5" type="ORF">A45J_1822</name>
</gene>
<dbReference type="InterPro" id="IPR017911">
    <property type="entry name" value="MacB-like_ATP-bd"/>
</dbReference>
<dbReference type="GO" id="GO:0016887">
    <property type="term" value="F:ATP hydrolysis activity"/>
    <property type="evidence" value="ECO:0007669"/>
    <property type="project" value="InterPro"/>
</dbReference>
<dbReference type="SUPFAM" id="SSF52540">
    <property type="entry name" value="P-loop containing nucleoside triphosphate hydrolases"/>
    <property type="match status" value="1"/>
</dbReference>
<dbReference type="InterPro" id="IPR017871">
    <property type="entry name" value="ABC_transporter-like_CS"/>
</dbReference>
<dbReference type="Pfam" id="PF00005">
    <property type="entry name" value="ABC_tran"/>
    <property type="match status" value="1"/>
</dbReference>
<proteinExistence type="predicted"/>
<dbReference type="AlphaFoldDB" id="A0A5J4KXT7"/>
<feature type="domain" description="ABC transporter" evidence="4">
    <location>
        <begin position="4"/>
        <end position="226"/>
    </location>
</feature>
<comment type="caution">
    <text evidence="5">The sequence shown here is derived from an EMBL/GenBank/DDBJ whole genome shotgun (WGS) entry which is preliminary data.</text>
</comment>
<dbReference type="GO" id="GO:0098796">
    <property type="term" value="C:membrane protein complex"/>
    <property type="evidence" value="ECO:0007669"/>
    <property type="project" value="UniProtKB-ARBA"/>
</dbReference>
<dbReference type="GO" id="GO:0005886">
    <property type="term" value="C:plasma membrane"/>
    <property type="evidence" value="ECO:0007669"/>
    <property type="project" value="TreeGrafter"/>
</dbReference>
<dbReference type="EMBL" id="BLAB01000001">
    <property type="protein sequence ID" value="GER94064.1"/>
    <property type="molecule type" value="Genomic_DNA"/>
</dbReference>
<evidence type="ECO:0000256" key="1">
    <source>
        <dbReference type="ARBA" id="ARBA00022448"/>
    </source>
</evidence>
<dbReference type="CDD" id="cd03255">
    <property type="entry name" value="ABC_MJ0796_LolCDE_FtsE"/>
    <property type="match status" value="1"/>
</dbReference>
<reference evidence="5" key="1">
    <citation type="submission" date="2019-10" db="EMBL/GenBank/DDBJ databases">
        <title>Metagenomic sequencing of thiosulfate-disproportionating enrichment culture.</title>
        <authorList>
            <person name="Umezawa K."/>
            <person name="Kojima H."/>
            <person name="Fukui M."/>
        </authorList>
    </citation>
    <scope>NUCLEOTIDE SEQUENCE</scope>
    <source>
        <strain evidence="5">45J</strain>
    </source>
</reference>
<dbReference type="PROSITE" id="PS50893">
    <property type="entry name" value="ABC_TRANSPORTER_2"/>
    <property type="match status" value="1"/>
</dbReference>
<evidence type="ECO:0000256" key="3">
    <source>
        <dbReference type="ARBA" id="ARBA00022840"/>
    </source>
</evidence>